<comment type="caution">
    <text evidence="1">The sequence shown here is derived from an EMBL/GenBank/DDBJ whole genome shotgun (WGS) entry which is preliminary data.</text>
</comment>
<name>A0ABN8LF00_9CNID</name>
<gene>
    <name evidence="1" type="ORF">PEVE_00019249</name>
</gene>
<evidence type="ECO:0000313" key="1">
    <source>
        <dbReference type="EMBL" id="CAH3015664.1"/>
    </source>
</evidence>
<organism evidence="1 2">
    <name type="scientific">Porites evermanni</name>
    <dbReference type="NCBI Taxonomy" id="104178"/>
    <lineage>
        <taxon>Eukaryota</taxon>
        <taxon>Metazoa</taxon>
        <taxon>Cnidaria</taxon>
        <taxon>Anthozoa</taxon>
        <taxon>Hexacorallia</taxon>
        <taxon>Scleractinia</taxon>
        <taxon>Fungiina</taxon>
        <taxon>Poritidae</taxon>
        <taxon>Porites</taxon>
    </lineage>
</organism>
<reference evidence="1 2" key="1">
    <citation type="submission" date="2022-05" db="EMBL/GenBank/DDBJ databases">
        <authorList>
            <consortium name="Genoscope - CEA"/>
            <person name="William W."/>
        </authorList>
    </citation>
    <scope>NUCLEOTIDE SEQUENCE [LARGE SCALE GENOMIC DNA]</scope>
</reference>
<dbReference type="EMBL" id="CALNXI010000026">
    <property type="protein sequence ID" value="CAH3015664.1"/>
    <property type="molecule type" value="Genomic_DNA"/>
</dbReference>
<dbReference type="Proteomes" id="UP001159427">
    <property type="component" value="Unassembled WGS sequence"/>
</dbReference>
<evidence type="ECO:0000313" key="2">
    <source>
        <dbReference type="Proteomes" id="UP001159427"/>
    </source>
</evidence>
<keyword evidence="2" id="KW-1185">Reference proteome</keyword>
<accession>A0ABN8LF00</accession>
<proteinExistence type="predicted"/>
<protein>
    <submittedName>
        <fullName evidence="1">Uncharacterized protein</fullName>
    </submittedName>
</protein>
<sequence length="298" mass="34509">MSSSIKKPNWNRCLCHVKENVQGQLTAFTSKSWEKFESCSTRRRDEIWLIMKNYWNEGPKGGYHRQCYQEYTDINKVSKEEQSHCNTREDRDKESLGQSSGIELSCKRVCRSQLQTFDIDKCAICQKDKVKKAYGKGARTREPLTLNISEFGSATLIKAARIRNDSRMLLHIDGRATIAMEIKYHRSCYKNYVHPKQLAKLEEQNCQEEDAGTEGYDRAFGKVKEFVEKEVIAAAKAIPMSTLIEKYTSFLTEEGIDVVTYRSTKLKNRLTRFFGERLSFHRPSNQNQSELVYGSHPK</sequence>